<organism evidence="2 3">
    <name type="scientific">Lysinimonas soli</name>
    <dbReference type="NCBI Taxonomy" id="1074233"/>
    <lineage>
        <taxon>Bacteria</taxon>
        <taxon>Bacillati</taxon>
        <taxon>Actinomycetota</taxon>
        <taxon>Actinomycetes</taxon>
        <taxon>Micrococcales</taxon>
        <taxon>Microbacteriaceae</taxon>
        <taxon>Lysinimonas</taxon>
    </lineage>
</organism>
<keyword evidence="3" id="KW-1185">Reference proteome</keyword>
<dbReference type="Gene3D" id="3.40.50.720">
    <property type="entry name" value="NAD(P)-binding Rossmann-like Domain"/>
    <property type="match status" value="1"/>
</dbReference>
<dbReference type="PANTHER" id="PTHR43157:SF31">
    <property type="entry name" value="PHOSPHATIDYLINOSITOL-GLYCAN BIOSYNTHESIS CLASS F PROTEIN"/>
    <property type="match status" value="1"/>
</dbReference>
<keyword evidence="1" id="KW-0560">Oxidoreductase</keyword>
<dbReference type="InterPro" id="IPR002347">
    <property type="entry name" value="SDR_fam"/>
</dbReference>
<dbReference type="SUPFAM" id="SSF51735">
    <property type="entry name" value="NAD(P)-binding Rossmann-fold domains"/>
    <property type="match status" value="1"/>
</dbReference>
<sequence>MPNSKTIIITGASDGIGAAGARKLHSDGHHVVIVGRSPQKTQTIARELDADHFLADFTRLEDVRTLAADLDSAYPHIDVLANNAGGIFGDRTKTADGFEKTFQVNHLAPFLLTNLLMEKLINSRATIIQTSSSGARLFGKIELDDLNHDKDFTPQLAYGTVKLENILFTKELHRRYHGRGISAAAFHPGAVATSFATESDSFMKRIYTSRLGRAFMASPDKGADQMVWLAETDPGAVWESGTYYENRRPAKRNNPQTLDADLAAELWERSERLVTQASR</sequence>
<dbReference type="Proteomes" id="UP001596039">
    <property type="component" value="Unassembled WGS sequence"/>
</dbReference>
<protein>
    <submittedName>
        <fullName evidence="2">SDR family NAD(P)-dependent oxidoreductase</fullName>
    </submittedName>
</protein>
<dbReference type="EMBL" id="JBHSMG010000003">
    <property type="protein sequence ID" value="MFC5502975.1"/>
    <property type="molecule type" value="Genomic_DNA"/>
</dbReference>
<proteinExistence type="predicted"/>
<evidence type="ECO:0000313" key="3">
    <source>
        <dbReference type="Proteomes" id="UP001596039"/>
    </source>
</evidence>
<gene>
    <name evidence="2" type="ORF">ACFPJ4_12060</name>
</gene>
<evidence type="ECO:0000256" key="1">
    <source>
        <dbReference type="ARBA" id="ARBA00023002"/>
    </source>
</evidence>
<dbReference type="Pfam" id="PF00106">
    <property type="entry name" value="adh_short"/>
    <property type="match status" value="1"/>
</dbReference>
<comment type="caution">
    <text evidence="2">The sequence shown here is derived from an EMBL/GenBank/DDBJ whole genome shotgun (WGS) entry which is preliminary data.</text>
</comment>
<reference evidence="3" key="1">
    <citation type="journal article" date="2019" name="Int. J. Syst. Evol. Microbiol.">
        <title>The Global Catalogue of Microorganisms (GCM) 10K type strain sequencing project: providing services to taxonomists for standard genome sequencing and annotation.</title>
        <authorList>
            <consortium name="The Broad Institute Genomics Platform"/>
            <consortium name="The Broad Institute Genome Sequencing Center for Infectious Disease"/>
            <person name="Wu L."/>
            <person name="Ma J."/>
        </authorList>
    </citation>
    <scope>NUCLEOTIDE SEQUENCE [LARGE SCALE GENOMIC DNA]</scope>
    <source>
        <strain evidence="3">CGMCC 4.6997</strain>
    </source>
</reference>
<dbReference type="RefSeq" id="WP_386740692.1">
    <property type="nucleotide sequence ID" value="NZ_JBHSMG010000003.1"/>
</dbReference>
<dbReference type="PRINTS" id="PR00081">
    <property type="entry name" value="GDHRDH"/>
</dbReference>
<accession>A0ABW0NSC4</accession>
<dbReference type="InterPro" id="IPR036291">
    <property type="entry name" value="NAD(P)-bd_dom_sf"/>
</dbReference>
<evidence type="ECO:0000313" key="2">
    <source>
        <dbReference type="EMBL" id="MFC5502975.1"/>
    </source>
</evidence>
<name>A0ABW0NSC4_9MICO</name>
<dbReference type="PANTHER" id="PTHR43157">
    <property type="entry name" value="PHOSPHATIDYLINOSITOL-GLYCAN BIOSYNTHESIS CLASS F PROTEIN-RELATED"/>
    <property type="match status" value="1"/>
</dbReference>